<dbReference type="Gene3D" id="3.90.180.10">
    <property type="entry name" value="Medium-chain alcohol dehydrogenases, catalytic domain"/>
    <property type="match status" value="1"/>
</dbReference>
<dbReference type="SMART" id="SM00829">
    <property type="entry name" value="PKS_ER"/>
    <property type="match status" value="1"/>
</dbReference>
<dbReference type="InterPro" id="IPR011032">
    <property type="entry name" value="GroES-like_sf"/>
</dbReference>
<dbReference type="PANTHER" id="PTHR43482">
    <property type="entry name" value="PROTEIN AST1-RELATED"/>
    <property type="match status" value="1"/>
</dbReference>
<dbReference type="InterPro" id="IPR036291">
    <property type="entry name" value="NAD(P)-bd_dom_sf"/>
</dbReference>
<dbReference type="AlphaFoldDB" id="A0A7S4T8M2"/>
<name>A0A7S4T8M2_9STRA</name>
<evidence type="ECO:0000259" key="1">
    <source>
        <dbReference type="SMART" id="SM00829"/>
    </source>
</evidence>
<organism evidence="2">
    <name type="scientific">Ditylum brightwellii</name>
    <dbReference type="NCBI Taxonomy" id="49249"/>
    <lineage>
        <taxon>Eukaryota</taxon>
        <taxon>Sar</taxon>
        <taxon>Stramenopiles</taxon>
        <taxon>Ochrophyta</taxon>
        <taxon>Bacillariophyta</taxon>
        <taxon>Mediophyceae</taxon>
        <taxon>Lithodesmiophycidae</taxon>
        <taxon>Lithodesmiales</taxon>
        <taxon>Lithodesmiaceae</taxon>
        <taxon>Ditylum</taxon>
    </lineage>
</organism>
<dbReference type="SUPFAM" id="SSF51735">
    <property type="entry name" value="NAD(P)-binding Rossmann-fold domains"/>
    <property type="match status" value="1"/>
</dbReference>
<reference evidence="2" key="1">
    <citation type="submission" date="2021-01" db="EMBL/GenBank/DDBJ databases">
        <authorList>
            <person name="Corre E."/>
            <person name="Pelletier E."/>
            <person name="Niang G."/>
            <person name="Scheremetjew M."/>
            <person name="Finn R."/>
            <person name="Kale V."/>
            <person name="Holt S."/>
            <person name="Cochrane G."/>
            <person name="Meng A."/>
            <person name="Brown T."/>
            <person name="Cohen L."/>
        </authorList>
    </citation>
    <scope>NUCLEOTIDE SEQUENCE</scope>
    <source>
        <strain evidence="2">GSO104</strain>
    </source>
</reference>
<dbReference type="EMBL" id="HBNS01059501">
    <property type="protein sequence ID" value="CAE4665602.1"/>
    <property type="molecule type" value="Transcribed_RNA"/>
</dbReference>
<dbReference type="Gene3D" id="3.40.50.720">
    <property type="entry name" value="NAD(P)-binding Rossmann-like Domain"/>
    <property type="match status" value="1"/>
</dbReference>
<dbReference type="Pfam" id="PF13602">
    <property type="entry name" value="ADH_zinc_N_2"/>
    <property type="match status" value="1"/>
</dbReference>
<protein>
    <recommendedName>
        <fullName evidence="1">Enoyl reductase (ER) domain-containing protein</fullName>
    </recommendedName>
</protein>
<sequence length="269" mass="29491">MGKSAKKSERFQEGDRVAALTRTGGNARYANVPISRLVRVPGSVDSAEAACIVTTFATAYQVLHRARPDSETHSLEGKHVLITGGSGPTGQAMIQLAHLAGASKVYSTALEKYHGMLRHLGAVPLPLTTKDWLPEVEGEMDFVADSLCQDDFASPHAALKKGGHLVVMGVSAINNTESRGMFGQPVSAKLAMFKARNVMSNTTVFDLWESFERKPEVYKRDLEYLLTLLEKEKIKPNLAGRVPLYDVPEAQKKIQEGKIRGMLVCKPWK</sequence>
<dbReference type="InterPro" id="IPR052585">
    <property type="entry name" value="Lipid_raft_assoc_Zn_ADH"/>
</dbReference>
<proteinExistence type="predicted"/>
<feature type="domain" description="Enoyl reductase (ER)" evidence="1">
    <location>
        <begin position="2"/>
        <end position="265"/>
    </location>
</feature>
<evidence type="ECO:0000313" key="2">
    <source>
        <dbReference type="EMBL" id="CAE4665602.1"/>
    </source>
</evidence>
<gene>
    <name evidence="2" type="ORF">DBRI00130_LOCUS42788</name>
</gene>
<dbReference type="SUPFAM" id="SSF50129">
    <property type="entry name" value="GroES-like"/>
    <property type="match status" value="1"/>
</dbReference>
<dbReference type="InterPro" id="IPR020843">
    <property type="entry name" value="ER"/>
</dbReference>
<dbReference type="GO" id="GO:0016491">
    <property type="term" value="F:oxidoreductase activity"/>
    <property type="evidence" value="ECO:0007669"/>
    <property type="project" value="InterPro"/>
</dbReference>
<dbReference type="PANTHER" id="PTHR43482:SF1">
    <property type="entry name" value="PROTEIN AST1-RELATED"/>
    <property type="match status" value="1"/>
</dbReference>
<accession>A0A7S4T8M2</accession>